<reference evidence="3 4" key="1">
    <citation type="journal article" date="2013" name="Biodegradation">
        <title>Quantitative proteomic analysis of ibuprofen-degrading Patulibacter sp. strain I11.</title>
        <authorList>
            <person name="Almeida B."/>
            <person name="Kjeldal H."/>
            <person name="Lolas I."/>
            <person name="Knudsen A.D."/>
            <person name="Carvalho G."/>
            <person name="Nielsen K.L."/>
            <person name="Barreto Crespo M.T."/>
            <person name="Stensballe A."/>
            <person name="Nielsen J.L."/>
        </authorList>
    </citation>
    <scope>NUCLEOTIDE SEQUENCE [LARGE SCALE GENOMIC DNA]</scope>
    <source>
        <strain evidence="3 4">I11</strain>
    </source>
</reference>
<dbReference type="Pfam" id="PF02627">
    <property type="entry name" value="CMD"/>
    <property type="match status" value="1"/>
</dbReference>
<evidence type="ECO:0000313" key="4">
    <source>
        <dbReference type="Proteomes" id="UP000005143"/>
    </source>
</evidence>
<organism evidence="3 4">
    <name type="scientific">Patulibacter medicamentivorans</name>
    <dbReference type="NCBI Taxonomy" id="1097667"/>
    <lineage>
        <taxon>Bacteria</taxon>
        <taxon>Bacillati</taxon>
        <taxon>Actinomycetota</taxon>
        <taxon>Thermoleophilia</taxon>
        <taxon>Solirubrobacterales</taxon>
        <taxon>Patulibacteraceae</taxon>
        <taxon>Patulibacter</taxon>
    </lineage>
</organism>
<proteinExistence type="predicted"/>
<sequence>MPSTSGSSRTGQQPSSAGPRIHPGGRRDVGLPVWALSQVAGVVTGTRAPHLFLTLGRHRKLFRGWLRFAGRLMPGGLLPRRETELVILRVAHLRGSRYEFEHHVRLGRRAGLGPADVRRVVEGPQAAGWGPRERLLLQTADRLLADRDLDDEAWAALRGTLDEREAIELCMLVGHYDMLATVLNTLRIQPDQPRRPPWSRRG</sequence>
<dbReference type="OrthoDB" id="4704294at2"/>
<protein>
    <recommendedName>
        <fullName evidence="2">Carboxymuconolactone decarboxylase-like domain-containing protein</fullName>
    </recommendedName>
</protein>
<evidence type="ECO:0000313" key="3">
    <source>
        <dbReference type="EMBL" id="EHN10330.1"/>
    </source>
</evidence>
<dbReference type="EMBL" id="AGUD01000227">
    <property type="protein sequence ID" value="EHN10330.1"/>
    <property type="molecule type" value="Genomic_DNA"/>
</dbReference>
<dbReference type="InterPro" id="IPR003779">
    <property type="entry name" value="CMD-like"/>
</dbReference>
<accession>H0E7Q6</accession>
<dbReference type="PANTHER" id="PTHR34846:SF5">
    <property type="entry name" value="CARBOXYMUCONOLACTONE DECARBOXYLASE-LIKE DOMAIN-CONTAINING PROTEIN"/>
    <property type="match status" value="1"/>
</dbReference>
<evidence type="ECO:0000256" key="1">
    <source>
        <dbReference type="SAM" id="MobiDB-lite"/>
    </source>
</evidence>
<gene>
    <name evidence="3" type="ORF">PAI11_28600</name>
</gene>
<comment type="caution">
    <text evidence="3">The sequence shown here is derived from an EMBL/GenBank/DDBJ whole genome shotgun (WGS) entry which is preliminary data.</text>
</comment>
<dbReference type="InterPro" id="IPR029032">
    <property type="entry name" value="AhpD-like"/>
</dbReference>
<dbReference type="Gene3D" id="1.20.1290.10">
    <property type="entry name" value="AhpD-like"/>
    <property type="match status" value="1"/>
</dbReference>
<dbReference type="GO" id="GO:0051920">
    <property type="term" value="F:peroxiredoxin activity"/>
    <property type="evidence" value="ECO:0007669"/>
    <property type="project" value="InterPro"/>
</dbReference>
<dbReference type="RefSeq" id="WP_007576364.1">
    <property type="nucleotide sequence ID" value="NZ_AGUD01000227.1"/>
</dbReference>
<dbReference type="PATRIC" id="fig|1097667.3.peg.2836"/>
<dbReference type="AlphaFoldDB" id="H0E7Q6"/>
<dbReference type="Proteomes" id="UP000005143">
    <property type="component" value="Unassembled WGS sequence"/>
</dbReference>
<evidence type="ECO:0000259" key="2">
    <source>
        <dbReference type="Pfam" id="PF02627"/>
    </source>
</evidence>
<name>H0E7Q6_9ACTN</name>
<keyword evidence="4" id="KW-1185">Reference proteome</keyword>
<feature type="compositionally biased region" description="Polar residues" evidence="1">
    <location>
        <begin position="1"/>
        <end position="16"/>
    </location>
</feature>
<dbReference type="SUPFAM" id="SSF69118">
    <property type="entry name" value="AhpD-like"/>
    <property type="match status" value="1"/>
</dbReference>
<feature type="domain" description="Carboxymuconolactone decarboxylase-like" evidence="2">
    <location>
        <begin position="60"/>
        <end position="140"/>
    </location>
</feature>
<feature type="region of interest" description="Disordered" evidence="1">
    <location>
        <begin position="1"/>
        <end position="26"/>
    </location>
</feature>
<dbReference type="PANTHER" id="PTHR34846">
    <property type="entry name" value="4-CARBOXYMUCONOLACTONE DECARBOXYLASE FAMILY PROTEIN (AFU_ORTHOLOGUE AFUA_6G11590)"/>
    <property type="match status" value="1"/>
</dbReference>